<evidence type="ECO:0000313" key="3">
    <source>
        <dbReference type="Proteomes" id="UP000184267"/>
    </source>
</evidence>
<sequence>MRRRSIGNSANVCTEKRIRPKTAMSSDNLEASTTEDDIAAFMESTEVNLHEATEYTAACDVSAVDVPLTAVALWPQGGIVRQ</sequence>
<comment type="caution">
    <text evidence="2">The sequence shown here is derived from an EMBL/GenBank/DDBJ whole genome shotgun (WGS) entry which is preliminary data.</text>
</comment>
<gene>
    <name evidence="2" type="ORF">TRAPUB_10488</name>
</gene>
<organism evidence="2 3">
    <name type="scientific">Trametes pubescens</name>
    <name type="common">White-rot fungus</name>
    <dbReference type="NCBI Taxonomy" id="154538"/>
    <lineage>
        <taxon>Eukaryota</taxon>
        <taxon>Fungi</taxon>
        <taxon>Dikarya</taxon>
        <taxon>Basidiomycota</taxon>
        <taxon>Agaricomycotina</taxon>
        <taxon>Agaricomycetes</taxon>
        <taxon>Polyporales</taxon>
        <taxon>Polyporaceae</taxon>
        <taxon>Trametes</taxon>
    </lineage>
</organism>
<proteinExistence type="predicted"/>
<name>A0A1M2VZE6_TRAPU</name>
<dbReference type="Proteomes" id="UP000184267">
    <property type="component" value="Unassembled WGS sequence"/>
</dbReference>
<feature type="region of interest" description="Disordered" evidence="1">
    <location>
        <begin position="1"/>
        <end position="31"/>
    </location>
</feature>
<reference evidence="2 3" key="1">
    <citation type="submission" date="2016-10" db="EMBL/GenBank/DDBJ databases">
        <title>Genome sequence of the basidiomycete white-rot fungus Trametes pubescens.</title>
        <authorList>
            <person name="Makela M.R."/>
            <person name="Granchi Z."/>
            <person name="Peng M."/>
            <person name="De Vries R.P."/>
            <person name="Grigoriev I."/>
            <person name="Riley R."/>
            <person name="Hilden K."/>
        </authorList>
    </citation>
    <scope>NUCLEOTIDE SEQUENCE [LARGE SCALE GENOMIC DNA]</scope>
    <source>
        <strain evidence="2 3">FBCC735</strain>
    </source>
</reference>
<accession>A0A1M2VZE6</accession>
<feature type="compositionally biased region" description="Polar residues" evidence="1">
    <location>
        <begin position="1"/>
        <end position="12"/>
    </location>
</feature>
<evidence type="ECO:0000256" key="1">
    <source>
        <dbReference type="SAM" id="MobiDB-lite"/>
    </source>
</evidence>
<protein>
    <submittedName>
        <fullName evidence="2">Uncharacterized protein</fullName>
    </submittedName>
</protein>
<dbReference type="AlphaFoldDB" id="A0A1M2VZE6"/>
<keyword evidence="3" id="KW-1185">Reference proteome</keyword>
<dbReference type="EMBL" id="MNAD01000443">
    <property type="protein sequence ID" value="OJT12923.1"/>
    <property type="molecule type" value="Genomic_DNA"/>
</dbReference>
<evidence type="ECO:0000313" key="2">
    <source>
        <dbReference type="EMBL" id="OJT12923.1"/>
    </source>
</evidence>